<dbReference type="InterPro" id="IPR006153">
    <property type="entry name" value="Cation/H_exchanger_TM"/>
</dbReference>
<feature type="transmembrane region" description="Helical" evidence="11">
    <location>
        <begin position="260"/>
        <end position="281"/>
    </location>
</feature>
<evidence type="ECO:0000256" key="6">
    <source>
        <dbReference type="ARBA" id="ARBA00022989"/>
    </source>
</evidence>
<evidence type="ECO:0000256" key="2">
    <source>
        <dbReference type="ARBA" id="ARBA00005551"/>
    </source>
</evidence>
<evidence type="ECO:0000313" key="14">
    <source>
        <dbReference type="Proteomes" id="UP000241639"/>
    </source>
</evidence>
<dbReference type="InterPro" id="IPR038770">
    <property type="entry name" value="Na+/solute_symporter_sf"/>
</dbReference>
<evidence type="ECO:0000256" key="8">
    <source>
        <dbReference type="ARBA" id="ARBA00023065"/>
    </source>
</evidence>
<protein>
    <submittedName>
        <fullName evidence="13">Sodium/proton-potassium antiporter GerN (CPA2 family)</fullName>
    </submittedName>
</protein>
<comment type="subcellular location">
    <subcellularLocation>
        <location evidence="1">Membrane</location>
        <topology evidence="1">Multi-pass membrane protein</topology>
    </subcellularLocation>
</comment>
<feature type="transmembrane region" description="Helical" evidence="11">
    <location>
        <begin position="173"/>
        <end position="196"/>
    </location>
</feature>
<dbReference type="RefSeq" id="WP_107726847.1">
    <property type="nucleotide sequence ID" value="NZ_PZZP01000001.1"/>
</dbReference>
<feature type="transmembrane region" description="Helical" evidence="11">
    <location>
        <begin position="144"/>
        <end position="167"/>
    </location>
</feature>
<accession>A0A2T4ZCP9</accession>
<evidence type="ECO:0000313" key="13">
    <source>
        <dbReference type="EMBL" id="PTM59678.1"/>
    </source>
</evidence>
<dbReference type="GO" id="GO:0008324">
    <property type="term" value="F:monoatomic cation transmembrane transporter activity"/>
    <property type="evidence" value="ECO:0007669"/>
    <property type="project" value="InterPro"/>
</dbReference>
<keyword evidence="10" id="KW-0739">Sodium transport</keyword>
<dbReference type="EMBL" id="PZZP01000001">
    <property type="protein sequence ID" value="PTM59678.1"/>
    <property type="molecule type" value="Genomic_DNA"/>
</dbReference>
<evidence type="ECO:0000256" key="4">
    <source>
        <dbReference type="ARBA" id="ARBA00022449"/>
    </source>
</evidence>
<gene>
    <name evidence="13" type="ORF">C8J48_2308</name>
</gene>
<name>A0A2T4ZCP9_9BACL</name>
<dbReference type="GO" id="GO:0006814">
    <property type="term" value="P:sodium ion transport"/>
    <property type="evidence" value="ECO:0007669"/>
    <property type="project" value="UniProtKB-KW"/>
</dbReference>
<keyword evidence="6 11" id="KW-1133">Transmembrane helix</keyword>
<keyword evidence="4" id="KW-0050">Antiport</keyword>
<keyword evidence="5 11" id="KW-0812">Transmembrane</keyword>
<dbReference type="GO" id="GO:0015297">
    <property type="term" value="F:antiporter activity"/>
    <property type="evidence" value="ECO:0007669"/>
    <property type="project" value="UniProtKB-KW"/>
</dbReference>
<evidence type="ECO:0000256" key="7">
    <source>
        <dbReference type="ARBA" id="ARBA00023053"/>
    </source>
</evidence>
<sequence>MLFIATILIIILSTKLAGDLSVRLGQPSVLGKLLVGIIIGPAVLGWVDNDNLIETMAEIGVLLLMFIAGLETDIKELNRTRNSSVAVGVGGIILPLLGGYFAGLAFGLDSQQSLFIGLLLSATSVSITVQTLKDLGRLGSRESTTILGAAVVDDVLVVIMLAFMMSFAGGEDAIALVIGKKFLFFAAIALLGWKVVPWVMKKLSPLKVSESLISAALIVCFFFSYLAEEMGVAGIIGAFAAGVALSTTKYKEEVEHKVEPIAYAIFVPVFFVSIGLNVSFAGLADQIWLIVVMTVIAVITKLVGGTVGARLTGFDKKSALGIGSGMVSRGEVALIIASTGLTAELLSQEYFTAMVLVIILTTLIAPVLLKVFFGDANAESEKKEETASS</sequence>
<evidence type="ECO:0000256" key="3">
    <source>
        <dbReference type="ARBA" id="ARBA00022448"/>
    </source>
</evidence>
<dbReference type="OrthoDB" id="9793589at2"/>
<evidence type="ECO:0000256" key="10">
    <source>
        <dbReference type="ARBA" id="ARBA00023201"/>
    </source>
</evidence>
<feature type="transmembrane region" description="Helical" evidence="11">
    <location>
        <begin position="85"/>
        <end position="108"/>
    </location>
</feature>
<dbReference type="AlphaFoldDB" id="A0A2T4ZCP9"/>
<evidence type="ECO:0000256" key="5">
    <source>
        <dbReference type="ARBA" id="ARBA00022692"/>
    </source>
</evidence>
<feature type="transmembrane region" description="Helical" evidence="11">
    <location>
        <begin position="114"/>
        <end position="132"/>
    </location>
</feature>
<keyword evidence="9 11" id="KW-0472">Membrane</keyword>
<evidence type="ECO:0000256" key="1">
    <source>
        <dbReference type="ARBA" id="ARBA00004141"/>
    </source>
</evidence>
<dbReference type="Gene3D" id="1.20.1530.20">
    <property type="match status" value="1"/>
</dbReference>
<reference evidence="13 14" key="1">
    <citation type="submission" date="2018-04" db="EMBL/GenBank/DDBJ databases">
        <title>Genomic Encyclopedia of Archaeal and Bacterial Type Strains, Phase II (KMG-II): from individual species to whole genera.</title>
        <authorList>
            <person name="Goeker M."/>
        </authorList>
    </citation>
    <scope>NUCLEOTIDE SEQUENCE [LARGE SCALE GENOMIC DNA]</scope>
    <source>
        <strain evidence="13 14">DSM 45169</strain>
    </source>
</reference>
<dbReference type="NCBIfam" id="TIGR00932">
    <property type="entry name" value="2a37"/>
    <property type="match status" value="1"/>
</dbReference>
<keyword evidence="3" id="KW-0813">Transport</keyword>
<keyword evidence="14" id="KW-1185">Reference proteome</keyword>
<feature type="transmembrane region" description="Helical" evidence="11">
    <location>
        <begin position="287"/>
        <end position="307"/>
    </location>
</feature>
<dbReference type="Pfam" id="PF00999">
    <property type="entry name" value="Na_H_Exchanger"/>
    <property type="match status" value="1"/>
</dbReference>
<feature type="transmembrane region" description="Helical" evidence="11">
    <location>
        <begin position="27"/>
        <end position="47"/>
    </location>
</feature>
<dbReference type="Proteomes" id="UP000241639">
    <property type="component" value="Unassembled WGS sequence"/>
</dbReference>
<dbReference type="InterPro" id="IPR004771">
    <property type="entry name" value="K/H_exchanger"/>
</dbReference>
<feature type="transmembrane region" description="Helical" evidence="11">
    <location>
        <begin position="350"/>
        <end position="373"/>
    </location>
</feature>
<evidence type="ECO:0000256" key="9">
    <source>
        <dbReference type="ARBA" id="ARBA00023136"/>
    </source>
</evidence>
<evidence type="ECO:0000259" key="12">
    <source>
        <dbReference type="Pfam" id="PF00999"/>
    </source>
</evidence>
<dbReference type="PANTHER" id="PTHR43562">
    <property type="entry name" value="NAPA-TYPE SODIUM/HYDROGEN ANTIPORTER"/>
    <property type="match status" value="1"/>
</dbReference>
<evidence type="ECO:0000256" key="11">
    <source>
        <dbReference type="SAM" id="Phobius"/>
    </source>
</evidence>
<dbReference type="PANTHER" id="PTHR43562:SF3">
    <property type="entry name" value="SODIUM ION_PROTON EXCHANGER (EUROFUNG)"/>
    <property type="match status" value="1"/>
</dbReference>
<organism evidence="13 14">
    <name type="scientific">Desmospora activa DSM 45169</name>
    <dbReference type="NCBI Taxonomy" id="1121389"/>
    <lineage>
        <taxon>Bacteria</taxon>
        <taxon>Bacillati</taxon>
        <taxon>Bacillota</taxon>
        <taxon>Bacilli</taxon>
        <taxon>Bacillales</taxon>
        <taxon>Thermoactinomycetaceae</taxon>
        <taxon>Desmospora</taxon>
    </lineage>
</organism>
<comment type="similarity">
    <text evidence="2">Belongs to the monovalent cation:proton antiporter 2 (CPA2) transporter (TC 2.A.37) family.</text>
</comment>
<keyword evidence="7" id="KW-0915">Sodium</keyword>
<comment type="caution">
    <text evidence="13">The sequence shown here is derived from an EMBL/GenBank/DDBJ whole genome shotgun (WGS) entry which is preliminary data.</text>
</comment>
<feature type="transmembrane region" description="Helical" evidence="11">
    <location>
        <begin position="232"/>
        <end position="248"/>
    </location>
</feature>
<proteinExistence type="inferred from homology"/>
<dbReference type="GO" id="GO:0016020">
    <property type="term" value="C:membrane"/>
    <property type="evidence" value="ECO:0007669"/>
    <property type="project" value="UniProtKB-SubCell"/>
</dbReference>
<feature type="domain" description="Cation/H+ exchanger transmembrane" evidence="12">
    <location>
        <begin position="12"/>
        <end position="371"/>
    </location>
</feature>
<dbReference type="GO" id="GO:1902600">
    <property type="term" value="P:proton transmembrane transport"/>
    <property type="evidence" value="ECO:0007669"/>
    <property type="project" value="InterPro"/>
</dbReference>
<keyword evidence="8" id="KW-0406">Ion transport</keyword>